<feature type="region of interest" description="Disordered" evidence="1">
    <location>
        <begin position="84"/>
        <end position="118"/>
    </location>
</feature>
<feature type="region of interest" description="Disordered" evidence="1">
    <location>
        <begin position="1"/>
        <end position="20"/>
    </location>
</feature>
<reference evidence="2" key="2">
    <citation type="submission" date="2023-05" db="EMBL/GenBank/DDBJ databases">
        <authorList>
            <consortium name="Lawrence Berkeley National Laboratory"/>
            <person name="Steindorff A."/>
            <person name="Hensen N."/>
            <person name="Bonometti L."/>
            <person name="Westerberg I."/>
            <person name="Brannstrom I.O."/>
            <person name="Guillou S."/>
            <person name="Cros-Aarteil S."/>
            <person name="Calhoun S."/>
            <person name="Haridas S."/>
            <person name="Kuo A."/>
            <person name="Mondo S."/>
            <person name="Pangilinan J."/>
            <person name="Riley R."/>
            <person name="Labutti K."/>
            <person name="Andreopoulos B."/>
            <person name="Lipzen A."/>
            <person name="Chen C."/>
            <person name="Yanf M."/>
            <person name="Daum C."/>
            <person name="Ng V."/>
            <person name="Clum A."/>
            <person name="Ohm R."/>
            <person name="Martin F."/>
            <person name="Silar P."/>
            <person name="Natvig D."/>
            <person name="Lalanne C."/>
            <person name="Gautier V."/>
            <person name="Ament-Velasquez S.L."/>
            <person name="Kruys A."/>
            <person name="Hutchinson M.I."/>
            <person name="Powell A.J."/>
            <person name="Barry K."/>
            <person name="Miller A.N."/>
            <person name="Grigoriev I.V."/>
            <person name="Debuchy R."/>
            <person name="Gladieux P."/>
            <person name="Thoren M.H."/>
            <person name="Johannesson H."/>
        </authorList>
    </citation>
    <scope>NUCLEOTIDE SEQUENCE</scope>
    <source>
        <strain evidence="2">CBS 990.96</strain>
    </source>
</reference>
<keyword evidence="3" id="KW-1185">Reference proteome</keyword>
<reference evidence="2" key="1">
    <citation type="journal article" date="2023" name="Mol. Phylogenet. Evol.">
        <title>Genome-scale phylogeny and comparative genomics of the fungal order Sordariales.</title>
        <authorList>
            <person name="Hensen N."/>
            <person name="Bonometti L."/>
            <person name="Westerberg I."/>
            <person name="Brannstrom I.O."/>
            <person name="Guillou S."/>
            <person name="Cros-Aarteil S."/>
            <person name="Calhoun S."/>
            <person name="Haridas S."/>
            <person name="Kuo A."/>
            <person name="Mondo S."/>
            <person name="Pangilinan J."/>
            <person name="Riley R."/>
            <person name="LaButti K."/>
            <person name="Andreopoulos B."/>
            <person name="Lipzen A."/>
            <person name="Chen C."/>
            <person name="Yan M."/>
            <person name="Daum C."/>
            <person name="Ng V."/>
            <person name="Clum A."/>
            <person name="Steindorff A."/>
            <person name="Ohm R.A."/>
            <person name="Martin F."/>
            <person name="Silar P."/>
            <person name="Natvig D.O."/>
            <person name="Lalanne C."/>
            <person name="Gautier V."/>
            <person name="Ament-Velasquez S.L."/>
            <person name="Kruys A."/>
            <person name="Hutchinson M.I."/>
            <person name="Powell A.J."/>
            <person name="Barry K."/>
            <person name="Miller A.N."/>
            <person name="Grigoriev I.V."/>
            <person name="Debuchy R."/>
            <person name="Gladieux P."/>
            <person name="Hiltunen Thoren M."/>
            <person name="Johannesson H."/>
        </authorList>
    </citation>
    <scope>NUCLEOTIDE SEQUENCE</scope>
    <source>
        <strain evidence="2">CBS 990.96</strain>
    </source>
</reference>
<comment type="caution">
    <text evidence="2">The sequence shown here is derived from an EMBL/GenBank/DDBJ whole genome shotgun (WGS) entry which is preliminary data.</text>
</comment>
<dbReference type="EMBL" id="MU865645">
    <property type="protein sequence ID" value="KAK4220766.1"/>
    <property type="molecule type" value="Genomic_DNA"/>
</dbReference>
<evidence type="ECO:0000313" key="3">
    <source>
        <dbReference type="Proteomes" id="UP001301958"/>
    </source>
</evidence>
<feature type="compositionally biased region" description="Basic and acidic residues" evidence="1">
    <location>
        <begin position="87"/>
        <end position="99"/>
    </location>
</feature>
<accession>A0AAN6YL73</accession>
<dbReference type="Proteomes" id="UP001301958">
    <property type="component" value="Unassembled WGS sequence"/>
</dbReference>
<feature type="compositionally biased region" description="Polar residues" evidence="1">
    <location>
        <begin position="102"/>
        <end position="118"/>
    </location>
</feature>
<evidence type="ECO:0000313" key="2">
    <source>
        <dbReference type="EMBL" id="KAK4220766.1"/>
    </source>
</evidence>
<dbReference type="AlphaFoldDB" id="A0AAN6YL73"/>
<proteinExistence type="predicted"/>
<sequence>MGPAFSSPEANKPWPPPTKPGWTLYALDIDSEDGKLKNRKLKRALDFLCGPGEDNYEIFEHRELLVRYATGQMSWEDYQLLDPSVEDSSRGSRETREDASAVGSSSRANENGRHGQNQ</sequence>
<name>A0AAN6YL73_9PEZI</name>
<protein>
    <submittedName>
        <fullName evidence="2">Uncharacterized protein</fullName>
    </submittedName>
</protein>
<evidence type="ECO:0000256" key="1">
    <source>
        <dbReference type="SAM" id="MobiDB-lite"/>
    </source>
</evidence>
<gene>
    <name evidence="2" type="ORF">QBC38DRAFT_449751</name>
</gene>
<organism evidence="2 3">
    <name type="scientific">Podospora fimiseda</name>
    <dbReference type="NCBI Taxonomy" id="252190"/>
    <lineage>
        <taxon>Eukaryota</taxon>
        <taxon>Fungi</taxon>
        <taxon>Dikarya</taxon>
        <taxon>Ascomycota</taxon>
        <taxon>Pezizomycotina</taxon>
        <taxon>Sordariomycetes</taxon>
        <taxon>Sordariomycetidae</taxon>
        <taxon>Sordariales</taxon>
        <taxon>Podosporaceae</taxon>
        <taxon>Podospora</taxon>
    </lineage>
</organism>